<organism evidence="6 7">
    <name type="scientific">Geranomyces variabilis</name>
    <dbReference type="NCBI Taxonomy" id="109894"/>
    <lineage>
        <taxon>Eukaryota</taxon>
        <taxon>Fungi</taxon>
        <taxon>Fungi incertae sedis</taxon>
        <taxon>Chytridiomycota</taxon>
        <taxon>Chytridiomycota incertae sedis</taxon>
        <taxon>Chytridiomycetes</taxon>
        <taxon>Spizellomycetales</taxon>
        <taxon>Powellomycetaceae</taxon>
        <taxon>Geranomyces</taxon>
    </lineage>
</organism>
<reference evidence="6" key="1">
    <citation type="submission" date="2020-05" db="EMBL/GenBank/DDBJ databases">
        <title>Phylogenomic resolution of chytrid fungi.</title>
        <authorList>
            <person name="Stajich J.E."/>
            <person name="Amses K."/>
            <person name="Simmons R."/>
            <person name="Seto K."/>
            <person name="Myers J."/>
            <person name="Bonds A."/>
            <person name="Quandt C.A."/>
            <person name="Barry K."/>
            <person name="Liu P."/>
            <person name="Grigoriev I."/>
            <person name="Longcore J.E."/>
            <person name="James T.Y."/>
        </authorList>
    </citation>
    <scope>NUCLEOTIDE SEQUENCE</scope>
    <source>
        <strain evidence="6">JEL0379</strain>
    </source>
</reference>
<dbReference type="CDD" id="cd17546">
    <property type="entry name" value="REC_hyHK_CKI1_RcsC-like"/>
    <property type="match status" value="1"/>
</dbReference>
<feature type="region of interest" description="Disordered" evidence="4">
    <location>
        <begin position="666"/>
        <end position="796"/>
    </location>
</feature>
<feature type="modified residue" description="4-aspartylphosphate" evidence="3">
    <location>
        <position position="61"/>
    </location>
</feature>
<dbReference type="AlphaFoldDB" id="A0AAD5XRH0"/>
<feature type="region of interest" description="Disordered" evidence="4">
    <location>
        <begin position="580"/>
        <end position="632"/>
    </location>
</feature>
<feature type="compositionally biased region" description="Polar residues" evidence="4">
    <location>
        <begin position="245"/>
        <end position="254"/>
    </location>
</feature>
<dbReference type="Proteomes" id="UP001212152">
    <property type="component" value="Unassembled WGS sequence"/>
</dbReference>
<feature type="compositionally biased region" description="Basic and acidic residues" evidence="4">
    <location>
        <begin position="259"/>
        <end position="271"/>
    </location>
</feature>
<proteinExistence type="predicted"/>
<dbReference type="PANTHER" id="PTHR45339:SF1">
    <property type="entry name" value="HYBRID SIGNAL TRANSDUCTION HISTIDINE KINASE J"/>
    <property type="match status" value="1"/>
</dbReference>
<evidence type="ECO:0000256" key="3">
    <source>
        <dbReference type="PROSITE-ProRule" id="PRU00169"/>
    </source>
</evidence>
<feature type="compositionally biased region" description="Basic and acidic residues" evidence="4">
    <location>
        <begin position="216"/>
        <end position="230"/>
    </location>
</feature>
<evidence type="ECO:0000256" key="2">
    <source>
        <dbReference type="ARBA" id="ARBA00023012"/>
    </source>
</evidence>
<feature type="compositionally biased region" description="Polar residues" evidence="4">
    <location>
        <begin position="546"/>
        <end position="558"/>
    </location>
</feature>
<feature type="region of interest" description="Disordered" evidence="4">
    <location>
        <begin position="527"/>
        <end position="558"/>
    </location>
</feature>
<feature type="compositionally biased region" description="Polar residues" evidence="4">
    <location>
        <begin position="743"/>
        <end position="769"/>
    </location>
</feature>
<dbReference type="SUPFAM" id="SSF52172">
    <property type="entry name" value="CheY-like"/>
    <property type="match status" value="2"/>
</dbReference>
<feature type="compositionally biased region" description="Basic residues" evidence="4">
    <location>
        <begin position="349"/>
        <end position="359"/>
    </location>
</feature>
<dbReference type="PANTHER" id="PTHR45339">
    <property type="entry name" value="HYBRID SIGNAL TRANSDUCTION HISTIDINE KINASE J"/>
    <property type="match status" value="1"/>
</dbReference>
<keyword evidence="7" id="KW-1185">Reference proteome</keyword>
<evidence type="ECO:0000259" key="5">
    <source>
        <dbReference type="PROSITE" id="PS50110"/>
    </source>
</evidence>
<comment type="caution">
    <text evidence="6">The sequence shown here is derived from an EMBL/GenBank/DDBJ whole genome shotgun (WGS) entry which is preliminary data.</text>
</comment>
<name>A0AAD5XRH0_9FUNG</name>
<feature type="compositionally biased region" description="Low complexity" evidence="4">
    <location>
        <begin position="584"/>
        <end position="604"/>
    </location>
</feature>
<evidence type="ECO:0000313" key="7">
    <source>
        <dbReference type="Proteomes" id="UP001212152"/>
    </source>
</evidence>
<feature type="compositionally biased region" description="Low complexity" evidence="4">
    <location>
        <begin position="716"/>
        <end position="735"/>
    </location>
</feature>
<keyword evidence="2" id="KW-0902">Two-component regulatory system</keyword>
<dbReference type="Pfam" id="PF00072">
    <property type="entry name" value="Response_reg"/>
    <property type="match status" value="1"/>
</dbReference>
<protein>
    <recommendedName>
        <fullName evidence="5">Response regulatory domain-containing protein</fullName>
    </recommendedName>
</protein>
<feature type="compositionally biased region" description="Acidic residues" evidence="4">
    <location>
        <begin position="400"/>
        <end position="409"/>
    </location>
</feature>
<feature type="region of interest" description="Disordered" evidence="4">
    <location>
        <begin position="77"/>
        <end position="122"/>
    </location>
</feature>
<feature type="domain" description="Response regulatory" evidence="5">
    <location>
        <begin position="8"/>
        <end position="197"/>
    </location>
</feature>
<feature type="compositionally biased region" description="Low complexity" evidence="4">
    <location>
        <begin position="618"/>
        <end position="632"/>
    </location>
</feature>
<dbReference type="EMBL" id="JADGJQ010000001">
    <property type="protein sequence ID" value="KAJ3185488.1"/>
    <property type="molecule type" value="Genomic_DNA"/>
</dbReference>
<feature type="region of interest" description="Disordered" evidence="4">
    <location>
        <begin position="216"/>
        <end position="485"/>
    </location>
</feature>
<accession>A0AAD5XRH0</accession>
<evidence type="ECO:0000256" key="1">
    <source>
        <dbReference type="ARBA" id="ARBA00022553"/>
    </source>
</evidence>
<keyword evidence="1 3" id="KW-0597">Phosphoprotein</keyword>
<dbReference type="SMART" id="SM00448">
    <property type="entry name" value="REC"/>
    <property type="match status" value="1"/>
</dbReference>
<feature type="compositionally biased region" description="Basic and acidic residues" evidence="4">
    <location>
        <begin position="683"/>
        <end position="696"/>
    </location>
</feature>
<evidence type="ECO:0000313" key="6">
    <source>
        <dbReference type="EMBL" id="KAJ3185488.1"/>
    </source>
</evidence>
<gene>
    <name evidence="6" type="ORF">HDU87_000111</name>
</gene>
<feature type="compositionally biased region" description="Basic and acidic residues" evidence="4">
    <location>
        <begin position="363"/>
        <end position="380"/>
    </location>
</feature>
<dbReference type="GO" id="GO:0000160">
    <property type="term" value="P:phosphorelay signal transduction system"/>
    <property type="evidence" value="ECO:0007669"/>
    <property type="project" value="UniProtKB-KW"/>
</dbReference>
<dbReference type="PROSITE" id="PS50110">
    <property type="entry name" value="RESPONSE_REGULATORY"/>
    <property type="match status" value="1"/>
</dbReference>
<sequence length="796" mass="85385">MFDGHPLRVAVVDDNPIMQQIMVRTLNKYMHIQIHSEDVFTDGLSLLKALTLRRYDLILLDIEMPIMDGLQATLRIRNPGENPESASVRHNLKHDLGPSSSSSASSPHHHHRPTTPSPTVRQMRYALTPTGAGSTTEAVDNLAQNILEANRRVPIIAVTANAFLDQQRRHCLAVGMTDVVSKPIAPAQIMEIMRRYLDSEPESRVHLSVDELTDRLVEKSSDNMADRDGETMGAPSRGPRGGNDHSLNTTSSHARSPAARHDRGSGRRGSSDDTAGAKSARTLWSQPAAAAGSPTHGGKGSLYKDADDHHLSAQGVDDHSDKDRHRAHETKGTLHHGSFPDREPESSHQPRHKTKKKKGWLYNDHDGHGSGDEVDSHGEENGQQPPQKSKQKASLYNDNDYSEDSNDEPENGRRQPSSTSSQPRQKVKQKGSLYNNPYGDNASDGLATDGAEDKTSPGRPSFARDTASAARSRPASLYHSVNDENADNFPLADELRAHYQHHYQPPLSTHLPPQTVDQKRASYRTFPLEEDEEPADLACDSPSHPTPTSRFSNANLSSQRAANAEHLYAQLMSDHNADLERESCAAAASAGSRSSSRSVESSRQQQRKPSPPAQIILPPRSGGSSGQPSPHALSAALAAAAYSFASARSAGAGGAGANLARASITSAASGHSDVGSDFSGGAGERRCDSPTGRRCDSPTGMGSDERPKSLPRGRVSQRSSLSSSSIIAGSDSSTSDVRRRHTSPANRHMSPSTSPGPNSPESTLGRSMQPSAPPSAPGGAAGPPGVIRRASSTRKR</sequence>
<dbReference type="InterPro" id="IPR011006">
    <property type="entry name" value="CheY-like_superfamily"/>
</dbReference>
<evidence type="ECO:0000256" key="4">
    <source>
        <dbReference type="SAM" id="MobiDB-lite"/>
    </source>
</evidence>
<dbReference type="InterPro" id="IPR001789">
    <property type="entry name" value="Sig_transdc_resp-reg_receiver"/>
</dbReference>
<feature type="compositionally biased region" description="Basic and acidic residues" evidence="4">
    <location>
        <begin position="302"/>
        <end position="348"/>
    </location>
</feature>
<feature type="compositionally biased region" description="Low complexity" evidence="4">
    <location>
        <begin position="414"/>
        <end position="424"/>
    </location>
</feature>
<dbReference type="Gene3D" id="3.40.50.2300">
    <property type="match status" value="1"/>
</dbReference>